<evidence type="ECO:0000256" key="6">
    <source>
        <dbReference type="SAM" id="Phobius"/>
    </source>
</evidence>
<keyword evidence="4" id="KW-0378">Hydrolase</keyword>
<sequence>KYNKIYLFIYLFCLLFIEIEIIDVSMNYYMQTAHLIVHHIRRKNVQGLKQSEIEELILEERQEDINGDLTRLAREHKIIRCIINQLVNTDHILLIKKITDKEEDRILTVHSNYDPDSGNTNNLDDA</sequence>
<organism evidence="8 9">
    <name type="scientific">Reticulomyxa filosa</name>
    <dbReference type="NCBI Taxonomy" id="46433"/>
    <lineage>
        <taxon>Eukaryota</taxon>
        <taxon>Sar</taxon>
        <taxon>Rhizaria</taxon>
        <taxon>Retaria</taxon>
        <taxon>Foraminifera</taxon>
        <taxon>Monothalamids</taxon>
        <taxon>Reticulomyxidae</taxon>
        <taxon>Reticulomyxa</taxon>
    </lineage>
</organism>
<keyword evidence="5" id="KW-0539">Nucleus</keyword>
<keyword evidence="4" id="KW-0067">ATP-binding</keyword>
<dbReference type="EMBL" id="ASPP01035304">
    <property type="protein sequence ID" value="ETO02627.1"/>
    <property type="molecule type" value="Genomic_DNA"/>
</dbReference>
<dbReference type="GO" id="GO:0006260">
    <property type="term" value="P:DNA replication"/>
    <property type="evidence" value="ECO:0007669"/>
    <property type="project" value="UniProtKB-KW"/>
</dbReference>
<evidence type="ECO:0000256" key="1">
    <source>
        <dbReference type="ARBA" id="ARBA00004123"/>
    </source>
</evidence>
<keyword evidence="4" id="KW-0547">Nucleotide-binding</keyword>
<keyword evidence="9" id="KW-1185">Reference proteome</keyword>
<keyword evidence="4" id="KW-0347">Helicase</keyword>
<evidence type="ECO:0000256" key="3">
    <source>
        <dbReference type="ARBA" id="ARBA00022705"/>
    </source>
</evidence>
<dbReference type="Gene3D" id="1.20.58.870">
    <property type="match status" value="1"/>
</dbReference>
<comment type="similarity">
    <text evidence="2">Belongs to the MCM family.</text>
</comment>
<accession>X6LN92</accession>
<dbReference type="AlphaFoldDB" id="X6LN92"/>
<gene>
    <name evidence="8" type="ORF">RFI_34791</name>
</gene>
<dbReference type="Pfam" id="PF18263">
    <property type="entry name" value="WHD_MCM6"/>
    <property type="match status" value="1"/>
</dbReference>
<feature type="domain" description="Mcm6 C-terminal winged-helix" evidence="7">
    <location>
        <begin position="23"/>
        <end position="114"/>
    </location>
</feature>
<feature type="transmembrane region" description="Helical" evidence="6">
    <location>
        <begin position="7"/>
        <end position="30"/>
    </location>
</feature>
<evidence type="ECO:0000256" key="5">
    <source>
        <dbReference type="ARBA" id="ARBA00023242"/>
    </source>
</evidence>
<proteinExistence type="inferred from homology"/>
<keyword evidence="6" id="KW-0812">Transmembrane</keyword>
<evidence type="ECO:0000256" key="4">
    <source>
        <dbReference type="ARBA" id="ARBA00022806"/>
    </source>
</evidence>
<keyword evidence="3" id="KW-0235">DNA replication</keyword>
<reference evidence="8 9" key="1">
    <citation type="journal article" date="2013" name="Curr. Biol.">
        <title>The Genome of the Foraminiferan Reticulomyxa filosa.</title>
        <authorList>
            <person name="Glockner G."/>
            <person name="Hulsmann N."/>
            <person name="Schleicher M."/>
            <person name="Noegel A.A."/>
            <person name="Eichinger L."/>
            <person name="Gallinger C."/>
            <person name="Pawlowski J."/>
            <person name="Sierra R."/>
            <person name="Euteneuer U."/>
            <person name="Pillet L."/>
            <person name="Moustafa A."/>
            <person name="Platzer M."/>
            <person name="Groth M."/>
            <person name="Szafranski K."/>
            <person name="Schliwa M."/>
        </authorList>
    </citation>
    <scope>NUCLEOTIDE SEQUENCE [LARGE SCALE GENOMIC DNA]</scope>
</reference>
<keyword evidence="6" id="KW-1133">Transmembrane helix</keyword>
<evidence type="ECO:0000313" key="8">
    <source>
        <dbReference type="EMBL" id="ETO02627.1"/>
    </source>
</evidence>
<evidence type="ECO:0000259" key="7">
    <source>
        <dbReference type="Pfam" id="PF18263"/>
    </source>
</evidence>
<protein>
    <recommendedName>
        <fullName evidence="7">Mcm6 C-terminal winged-helix domain-containing protein</fullName>
    </recommendedName>
</protein>
<dbReference type="InterPro" id="IPR041024">
    <property type="entry name" value="Mcm6_C"/>
</dbReference>
<comment type="caution">
    <text evidence="8">The sequence shown here is derived from an EMBL/GenBank/DDBJ whole genome shotgun (WGS) entry which is preliminary data.</text>
</comment>
<feature type="non-terminal residue" evidence="8">
    <location>
        <position position="1"/>
    </location>
</feature>
<dbReference type="Proteomes" id="UP000023152">
    <property type="component" value="Unassembled WGS sequence"/>
</dbReference>
<dbReference type="GO" id="GO:0005634">
    <property type="term" value="C:nucleus"/>
    <property type="evidence" value="ECO:0007669"/>
    <property type="project" value="UniProtKB-SubCell"/>
</dbReference>
<name>X6LN92_RETFI</name>
<evidence type="ECO:0000313" key="9">
    <source>
        <dbReference type="Proteomes" id="UP000023152"/>
    </source>
</evidence>
<evidence type="ECO:0000256" key="2">
    <source>
        <dbReference type="ARBA" id="ARBA00008010"/>
    </source>
</evidence>
<keyword evidence="6" id="KW-0472">Membrane</keyword>
<dbReference type="GO" id="GO:0004386">
    <property type="term" value="F:helicase activity"/>
    <property type="evidence" value="ECO:0007669"/>
    <property type="project" value="UniProtKB-KW"/>
</dbReference>
<comment type="subcellular location">
    <subcellularLocation>
        <location evidence="1">Nucleus</location>
    </subcellularLocation>
</comment>